<sequence length="285" mass="33513">MPPKHVTLGNVDFLRFRAVAVDHFLRGENHIETYVDMMSIYGAICPELDTVFRWHKQFQDEKELIHLVSPSGLLRICGLGTELEKLINQDRHISLRRLADTVNHDKKVIKRIIREETQFHQDERYVFYVNDYDSMWIKDGEKIPKRARRMISDPKVLLTVFWSGEQIAFTYWTMSGATMTSTRFTNKVLRPLAKLSKKEIQNEKGKVKIHMDNALFHIAKCTKNFLAKSPFTQIRHLEYSHDLATRTQGNRCRSFEIIQIFRLKKALDGWERRTKTVIRTSGAYL</sequence>
<dbReference type="GO" id="GO:0003676">
    <property type="term" value="F:nucleic acid binding"/>
    <property type="evidence" value="ECO:0007669"/>
    <property type="project" value="InterPro"/>
</dbReference>
<gene>
    <name evidence="1" type="ORF">EZS28_020460</name>
</gene>
<evidence type="ECO:0000313" key="2">
    <source>
        <dbReference type="Proteomes" id="UP000324800"/>
    </source>
</evidence>
<accession>A0A5J4VN11</accession>
<dbReference type="PANTHER" id="PTHR46060">
    <property type="entry name" value="MARINER MOS1 TRANSPOSASE-LIKE PROTEIN"/>
    <property type="match status" value="1"/>
</dbReference>
<dbReference type="Gene3D" id="3.30.420.10">
    <property type="entry name" value="Ribonuclease H-like superfamily/Ribonuclease H"/>
    <property type="match status" value="1"/>
</dbReference>
<dbReference type="Pfam" id="PF01359">
    <property type="entry name" value="Transposase_1"/>
    <property type="match status" value="1"/>
</dbReference>
<dbReference type="OrthoDB" id="7543959at2759"/>
<name>A0A5J4VN11_9EUKA</name>
<protein>
    <recommendedName>
        <fullName evidence="3">Mariner transposase</fullName>
    </recommendedName>
</protein>
<proteinExistence type="predicted"/>
<organism evidence="1 2">
    <name type="scientific">Streblomastix strix</name>
    <dbReference type="NCBI Taxonomy" id="222440"/>
    <lineage>
        <taxon>Eukaryota</taxon>
        <taxon>Metamonada</taxon>
        <taxon>Preaxostyla</taxon>
        <taxon>Oxymonadida</taxon>
        <taxon>Streblomastigidae</taxon>
        <taxon>Streblomastix</taxon>
    </lineage>
</organism>
<evidence type="ECO:0008006" key="3">
    <source>
        <dbReference type="Google" id="ProtNLM"/>
    </source>
</evidence>
<evidence type="ECO:0000313" key="1">
    <source>
        <dbReference type="EMBL" id="KAA6384012.1"/>
    </source>
</evidence>
<dbReference type="InterPro" id="IPR052709">
    <property type="entry name" value="Transposase-MT_Hybrid"/>
</dbReference>
<dbReference type="Proteomes" id="UP000324800">
    <property type="component" value="Unassembled WGS sequence"/>
</dbReference>
<dbReference type="InterPro" id="IPR036397">
    <property type="entry name" value="RNaseH_sf"/>
</dbReference>
<comment type="caution">
    <text evidence="1">The sequence shown here is derived from an EMBL/GenBank/DDBJ whole genome shotgun (WGS) entry which is preliminary data.</text>
</comment>
<reference evidence="1 2" key="1">
    <citation type="submission" date="2019-03" db="EMBL/GenBank/DDBJ databases">
        <title>Single cell metagenomics reveals metabolic interactions within the superorganism composed of flagellate Streblomastix strix and complex community of Bacteroidetes bacteria on its surface.</title>
        <authorList>
            <person name="Treitli S.C."/>
            <person name="Kolisko M."/>
            <person name="Husnik F."/>
            <person name="Keeling P."/>
            <person name="Hampl V."/>
        </authorList>
    </citation>
    <scope>NUCLEOTIDE SEQUENCE [LARGE SCALE GENOMIC DNA]</scope>
    <source>
        <strain evidence="1">ST1C</strain>
    </source>
</reference>
<dbReference type="InterPro" id="IPR001888">
    <property type="entry name" value="Transposase_1"/>
</dbReference>
<dbReference type="PANTHER" id="PTHR46060:SF1">
    <property type="entry name" value="MARINER MOS1 TRANSPOSASE-LIKE PROTEIN"/>
    <property type="match status" value="1"/>
</dbReference>
<dbReference type="AlphaFoldDB" id="A0A5J4VN11"/>
<dbReference type="EMBL" id="SNRW01005966">
    <property type="protein sequence ID" value="KAA6384012.1"/>
    <property type="molecule type" value="Genomic_DNA"/>
</dbReference>